<comment type="caution">
    <text evidence="4">The sequence shown here is derived from an EMBL/GenBank/DDBJ whole genome shotgun (WGS) entry which is preliminary data.</text>
</comment>
<accession>A0AAP0WSQ4</accession>
<feature type="signal peptide" evidence="3">
    <location>
        <begin position="1"/>
        <end position="25"/>
    </location>
</feature>
<feature type="transmembrane region" description="Helical" evidence="2">
    <location>
        <begin position="96"/>
        <end position="119"/>
    </location>
</feature>
<feature type="region of interest" description="Disordered" evidence="1">
    <location>
        <begin position="26"/>
        <end position="45"/>
    </location>
</feature>
<dbReference type="Proteomes" id="UP001415857">
    <property type="component" value="Unassembled WGS sequence"/>
</dbReference>
<evidence type="ECO:0000313" key="5">
    <source>
        <dbReference type="Proteomes" id="UP001415857"/>
    </source>
</evidence>
<keyword evidence="2" id="KW-0472">Membrane</keyword>
<feature type="chain" id="PRO_5042881415" evidence="3">
    <location>
        <begin position="26"/>
        <end position="173"/>
    </location>
</feature>
<keyword evidence="3" id="KW-0732">Signal</keyword>
<dbReference type="PANTHER" id="PTHR34741:SF2">
    <property type="entry name" value="VESICLE TRANSPORT PROTEIN"/>
    <property type="match status" value="1"/>
</dbReference>
<dbReference type="PANTHER" id="PTHR34741">
    <property type="entry name" value="IMAP FAMILY MEMBER 1, PUTATIVE-RELATED"/>
    <property type="match status" value="1"/>
</dbReference>
<gene>
    <name evidence="4" type="ORF">L1049_027696</name>
</gene>
<dbReference type="EMBL" id="JBBPBK010000009">
    <property type="protein sequence ID" value="KAK9278137.1"/>
    <property type="molecule type" value="Genomic_DNA"/>
</dbReference>
<evidence type="ECO:0000313" key="4">
    <source>
        <dbReference type="EMBL" id="KAK9278137.1"/>
    </source>
</evidence>
<organism evidence="4 5">
    <name type="scientific">Liquidambar formosana</name>
    <name type="common">Formosan gum</name>
    <dbReference type="NCBI Taxonomy" id="63359"/>
    <lineage>
        <taxon>Eukaryota</taxon>
        <taxon>Viridiplantae</taxon>
        <taxon>Streptophyta</taxon>
        <taxon>Embryophyta</taxon>
        <taxon>Tracheophyta</taxon>
        <taxon>Spermatophyta</taxon>
        <taxon>Magnoliopsida</taxon>
        <taxon>eudicotyledons</taxon>
        <taxon>Gunneridae</taxon>
        <taxon>Pentapetalae</taxon>
        <taxon>Saxifragales</taxon>
        <taxon>Altingiaceae</taxon>
        <taxon>Liquidambar</taxon>
    </lineage>
</organism>
<evidence type="ECO:0000256" key="3">
    <source>
        <dbReference type="SAM" id="SignalP"/>
    </source>
</evidence>
<proteinExistence type="predicted"/>
<name>A0AAP0WSQ4_LIQFO</name>
<keyword evidence="2" id="KW-0812">Transmembrane</keyword>
<feature type="transmembrane region" description="Helical" evidence="2">
    <location>
        <begin position="131"/>
        <end position="149"/>
    </location>
</feature>
<reference evidence="4 5" key="1">
    <citation type="journal article" date="2024" name="Plant J.">
        <title>Genome sequences and population genomics reveal climatic adaptation and genomic divergence between two closely related sweetgum species.</title>
        <authorList>
            <person name="Xu W.Q."/>
            <person name="Ren C.Q."/>
            <person name="Zhang X.Y."/>
            <person name="Comes H.P."/>
            <person name="Liu X.H."/>
            <person name="Li Y.G."/>
            <person name="Kettle C.J."/>
            <person name="Jalonen R."/>
            <person name="Gaisberger H."/>
            <person name="Ma Y.Z."/>
            <person name="Qiu Y.X."/>
        </authorList>
    </citation>
    <scope>NUCLEOTIDE SEQUENCE [LARGE SCALE GENOMIC DNA]</scope>
    <source>
        <strain evidence="4">Hangzhou</strain>
    </source>
</reference>
<keyword evidence="2" id="KW-1133">Transmembrane helix</keyword>
<evidence type="ECO:0000256" key="1">
    <source>
        <dbReference type="SAM" id="MobiDB-lite"/>
    </source>
</evidence>
<keyword evidence="5" id="KW-1185">Reference proteome</keyword>
<feature type="compositionally biased region" description="Pro residues" evidence="1">
    <location>
        <begin position="26"/>
        <end position="42"/>
    </location>
</feature>
<sequence>MDVANLFKNLVVSVTNLMLQLWCTSDPPPPATPPRPPSPPPSTALDSEEQVAATSVVFAHAQKNLDWTKIVLGFCLSSAVDIALQSVQTQSQLPPIFHWLSLAISFAFASLFVAKFISWKFPIPAQMLEHAAVFFAATAYFVAVTIPFPMSLKCISWAVYVVSLLAILICNRF</sequence>
<feature type="transmembrane region" description="Helical" evidence="2">
    <location>
        <begin position="155"/>
        <end position="171"/>
    </location>
</feature>
<protein>
    <submittedName>
        <fullName evidence="4">Uncharacterized protein</fullName>
    </submittedName>
</protein>
<dbReference type="AlphaFoldDB" id="A0AAP0WSQ4"/>
<evidence type="ECO:0000256" key="2">
    <source>
        <dbReference type="SAM" id="Phobius"/>
    </source>
</evidence>